<protein>
    <submittedName>
        <fullName evidence="4">ABC transporter permease</fullName>
    </submittedName>
</protein>
<dbReference type="OrthoDB" id="9771725at2"/>
<dbReference type="PANTHER" id="PTHR33371:SF4">
    <property type="entry name" value="INTERMEMBRANE PHOSPHOLIPID TRANSPORT SYSTEM BINDING PROTEIN MLAD"/>
    <property type="match status" value="1"/>
</dbReference>
<evidence type="ECO:0000256" key="2">
    <source>
        <dbReference type="SAM" id="Phobius"/>
    </source>
</evidence>
<evidence type="ECO:0000256" key="1">
    <source>
        <dbReference type="SAM" id="Coils"/>
    </source>
</evidence>
<evidence type="ECO:0000259" key="3">
    <source>
        <dbReference type="Pfam" id="PF02470"/>
    </source>
</evidence>
<sequence>MGKTTAQNIRLGIFVILGTILLVIAAYLIGNRQNMFGDTFQLSAVFKNANGLQNGNNVRFSGINVGTVNRIEMLNDTTIKVHMVIDDKMRDHIKKDAVAMIGSDGLVGSMLVNIVPNTGDTLLVEPGDQLQSYSKIATQDMLSTLNTTNENAALLTAELLKVSQSLTQGKGTLGRLLNDTAMANDLQHTNNNLKHTSGQANSALSELNKIMKSIDFEESVAGVLLTDSLSAQQVQNIITNLETSSTDLKKIVKNLDALVADIDEGKGALRYLTQDTVLVDQLENTMKNIDQGVERFNQNMEALKHNFLTRRYFKKLEKEKEKENRD</sequence>
<keyword evidence="5" id="KW-1185">Reference proteome</keyword>
<keyword evidence="2" id="KW-0472">Membrane</keyword>
<dbReference type="GO" id="GO:0005548">
    <property type="term" value="F:phospholipid transporter activity"/>
    <property type="evidence" value="ECO:0007669"/>
    <property type="project" value="TreeGrafter"/>
</dbReference>
<dbReference type="KEGG" id="mlt:VC82_623"/>
<feature type="coiled-coil region" evidence="1">
    <location>
        <begin position="279"/>
        <end position="306"/>
    </location>
</feature>
<dbReference type="Pfam" id="PF02470">
    <property type="entry name" value="MlaD"/>
    <property type="match status" value="1"/>
</dbReference>
<dbReference type="InterPro" id="IPR052336">
    <property type="entry name" value="MlaD_Phospholipid_Transporter"/>
</dbReference>
<reference evidence="4 5" key="1">
    <citation type="submission" date="2015-03" db="EMBL/GenBank/DDBJ databases">
        <title>Complete genome sequence of Muricauda lutaonensis CC-HSB-11T, isolated from a coastal hot spring.</title>
        <authorList>
            <person name="Kim K.M."/>
        </authorList>
    </citation>
    <scope>NUCLEOTIDE SEQUENCE [LARGE SCALE GENOMIC DNA]</scope>
    <source>
        <strain evidence="4 5">CC-HSB-11</strain>
    </source>
</reference>
<evidence type="ECO:0000313" key="5">
    <source>
        <dbReference type="Proteomes" id="UP000032726"/>
    </source>
</evidence>
<keyword evidence="1" id="KW-0175">Coiled coil</keyword>
<dbReference type="STRING" id="516051.VC82_623"/>
<feature type="transmembrane region" description="Helical" evidence="2">
    <location>
        <begin position="12"/>
        <end position="30"/>
    </location>
</feature>
<proteinExistence type="predicted"/>
<accession>A0A0D5YPX7</accession>
<organism evidence="4 5">
    <name type="scientific">Flagellimonas lutaonensis</name>
    <dbReference type="NCBI Taxonomy" id="516051"/>
    <lineage>
        <taxon>Bacteria</taxon>
        <taxon>Pseudomonadati</taxon>
        <taxon>Bacteroidota</taxon>
        <taxon>Flavobacteriia</taxon>
        <taxon>Flavobacteriales</taxon>
        <taxon>Flavobacteriaceae</taxon>
        <taxon>Flagellimonas</taxon>
    </lineage>
</organism>
<feature type="domain" description="Mce/MlaD" evidence="3">
    <location>
        <begin position="41"/>
        <end position="116"/>
    </location>
</feature>
<dbReference type="InterPro" id="IPR003399">
    <property type="entry name" value="Mce/MlaD"/>
</dbReference>
<dbReference type="Proteomes" id="UP000032726">
    <property type="component" value="Chromosome"/>
</dbReference>
<name>A0A0D5YPX7_9FLAO</name>
<evidence type="ECO:0000313" key="4">
    <source>
        <dbReference type="EMBL" id="AKA34292.1"/>
    </source>
</evidence>
<dbReference type="RefSeq" id="WP_045801072.1">
    <property type="nucleotide sequence ID" value="NZ_CP011071.1"/>
</dbReference>
<dbReference type="EMBL" id="CP011071">
    <property type="protein sequence ID" value="AKA34292.1"/>
    <property type="molecule type" value="Genomic_DNA"/>
</dbReference>
<dbReference type="GO" id="GO:0005543">
    <property type="term" value="F:phospholipid binding"/>
    <property type="evidence" value="ECO:0007669"/>
    <property type="project" value="TreeGrafter"/>
</dbReference>
<dbReference type="PATRIC" id="fig|516051.4.peg.649"/>
<dbReference type="PANTHER" id="PTHR33371">
    <property type="entry name" value="INTERMEMBRANE PHOSPHOLIPID TRANSPORT SYSTEM BINDING PROTEIN MLAD-RELATED"/>
    <property type="match status" value="1"/>
</dbReference>
<keyword evidence="2" id="KW-1133">Transmembrane helix</keyword>
<dbReference type="HOGENOM" id="CLU_054524_0_0_10"/>
<dbReference type="AlphaFoldDB" id="A0A0D5YPX7"/>
<gene>
    <name evidence="4" type="ORF">VC82_623</name>
</gene>
<keyword evidence="2" id="KW-0812">Transmembrane</keyword>